<evidence type="ECO:0000256" key="5">
    <source>
        <dbReference type="HAMAP-Rule" id="MF_00378"/>
    </source>
</evidence>
<accession>A0A4R7JX11</accession>
<keyword evidence="1 5" id="KW-0963">Cytoplasm</keyword>
<evidence type="ECO:0000256" key="1">
    <source>
        <dbReference type="ARBA" id="ARBA00022490"/>
    </source>
</evidence>
<dbReference type="AlphaFoldDB" id="A0A4R7JX11"/>
<keyword evidence="3 5" id="KW-0378">Hydrolase</keyword>
<keyword evidence="4 5" id="KW-0269">Exonuclease</keyword>
<comment type="subunit">
    <text evidence="5">Heterooligomer composed of large and small subunits.</text>
</comment>
<comment type="function">
    <text evidence="5">Bidirectionally degrades single-stranded DNA into large acid-insoluble oligonucleotides, which are then degraded further into small acid-soluble oligonucleotides.</text>
</comment>
<dbReference type="GO" id="GO:0008855">
    <property type="term" value="F:exodeoxyribonuclease VII activity"/>
    <property type="evidence" value="ECO:0007669"/>
    <property type="project" value="UniProtKB-UniRule"/>
</dbReference>
<dbReference type="RefSeq" id="WP_133735086.1">
    <property type="nucleotide sequence ID" value="NZ_SOAX01000002.1"/>
</dbReference>
<dbReference type="GO" id="GO:0009318">
    <property type="term" value="C:exodeoxyribonuclease VII complex"/>
    <property type="evidence" value="ECO:0007669"/>
    <property type="project" value="UniProtKB-UniRule"/>
</dbReference>
<dbReference type="PANTHER" id="PTHR30008:SF0">
    <property type="entry name" value="EXODEOXYRIBONUCLEASE 7 LARGE SUBUNIT"/>
    <property type="match status" value="1"/>
</dbReference>
<dbReference type="HAMAP" id="MF_00378">
    <property type="entry name" value="Exonuc_7_L"/>
    <property type="match status" value="1"/>
</dbReference>
<evidence type="ECO:0000259" key="8">
    <source>
        <dbReference type="Pfam" id="PF13742"/>
    </source>
</evidence>
<comment type="subcellular location">
    <subcellularLocation>
        <location evidence="5 6">Cytoplasm</location>
    </subcellularLocation>
</comment>
<dbReference type="InterPro" id="IPR025824">
    <property type="entry name" value="OB-fold_nuc-bd_dom"/>
</dbReference>
<dbReference type="GO" id="GO:0003676">
    <property type="term" value="F:nucleic acid binding"/>
    <property type="evidence" value="ECO:0007669"/>
    <property type="project" value="InterPro"/>
</dbReference>
<feature type="domain" description="OB-fold nucleic acid binding" evidence="8">
    <location>
        <begin position="16"/>
        <end position="108"/>
    </location>
</feature>
<keyword evidence="2 5" id="KW-0540">Nuclease</keyword>
<evidence type="ECO:0000256" key="3">
    <source>
        <dbReference type="ARBA" id="ARBA00022801"/>
    </source>
</evidence>
<evidence type="ECO:0000256" key="2">
    <source>
        <dbReference type="ARBA" id="ARBA00022722"/>
    </source>
</evidence>
<reference evidence="9 10" key="1">
    <citation type="submission" date="2019-03" db="EMBL/GenBank/DDBJ databases">
        <title>Genomic Encyclopedia of Type Strains, Phase IV (KMG-IV): sequencing the most valuable type-strain genomes for metagenomic binning, comparative biology and taxonomic classification.</title>
        <authorList>
            <person name="Goeker M."/>
        </authorList>
    </citation>
    <scope>NUCLEOTIDE SEQUENCE [LARGE SCALE GENOMIC DNA]</scope>
    <source>
        <strain evidence="9 10">DSM 15505</strain>
    </source>
</reference>
<proteinExistence type="inferred from homology"/>
<evidence type="ECO:0000256" key="4">
    <source>
        <dbReference type="ARBA" id="ARBA00022839"/>
    </source>
</evidence>
<evidence type="ECO:0000313" key="9">
    <source>
        <dbReference type="EMBL" id="TDT42981.1"/>
    </source>
</evidence>
<gene>
    <name evidence="5" type="primary">xseA</name>
    <name evidence="9" type="ORF">DES49_0785</name>
</gene>
<organism evidence="9 10">
    <name type="scientific">Halospina denitrificans</name>
    <dbReference type="NCBI Taxonomy" id="332522"/>
    <lineage>
        <taxon>Bacteria</taxon>
        <taxon>Pseudomonadati</taxon>
        <taxon>Pseudomonadota</taxon>
        <taxon>Gammaproteobacteria</taxon>
        <taxon>Halospina</taxon>
    </lineage>
</organism>
<dbReference type="Proteomes" id="UP000295830">
    <property type="component" value="Unassembled WGS sequence"/>
</dbReference>
<evidence type="ECO:0000313" key="10">
    <source>
        <dbReference type="Proteomes" id="UP000295830"/>
    </source>
</evidence>
<dbReference type="Pfam" id="PF13742">
    <property type="entry name" value="tRNA_anti_2"/>
    <property type="match status" value="1"/>
</dbReference>
<evidence type="ECO:0000259" key="7">
    <source>
        <dbReference type="Pfam" id="PF02601"/>
    </source>
</evidence>
<keyword evidence="10" id="KW-1185">Reference proteome</keyword>
<dbReference type="InterPro" id="IPR020579">
    <property type="entry name" value="Exonuc_VII_lsu_C"/>
</dbReference>
<dbReference type="PANTHER" id="PTHR30008">
    <property type="entry name" value="EXODEOXYRIBONUCLEASE 7 LARGE SUBUNIT"/>
    <property type="match status" value="1"/>
</dbReference>
<comment type="similarity">
    <text evidence="5 6">Belongs to the XseA family.</text>
</comment>
<dbReference type="CDD" id="cd04489">
    <property type="entry name" value="ExoVII_LU_OBF"/>
    <property type="match status" value="1"/>
</dbReference>
<comment type="catalytic activity">
    <reaction evidence="5 6">
        <text>Exonucleolytic cleavage in either 5'- to 3'- or 3'- to 5'-direction to yield nucleoside 5'-phosphates.</text>
        <dbReference type="EC" id="3.1.11.6"/>
    </reaction>
</comment>
<dbReference type="EC" id="3.1.11.6" evidence="5"/>
<dbReference type="GO" id="GO:0005737">
    <property type="term" value="C:cytoplasm"/>
    <property type="evidence" value="ECO:0007669"/>
    <property type="project" value="UniProtKB-SubCell"/>
</dbReference>
<protein>
    <recommendedName>
        <fullName evidence="5">Exodeoxyribonuclease 7 large subunit</fullName>
        <ecNumber evidence="5">3.1.11.6</ecNumber>
    </recommendedName>
    <alternativeName>
        <fullName evidence="5">Exodeoxyribonuclease VII large subunit</fullName>
        <shortName evidence="5">Exonuclease VII large subunit</shortName>
    </alternativeName>
</protein>
<feature type="domain" description="Exonuclease VII large subunit C-terminal" evidence="7">
    <location>
        <begin position="131"/>
        <end position="444"/>
    </location>
</feature>
<comment type="caution">
    <text evidence="9">The sequence shown here is derived from an EMBL/GenBank/DDBJ whole genome shotgun (WGS) entry which is preliminary data.</text>
</comment>
<dbReference type="InterPro" id="IPR003753">
    <property type="entry name" value="Exonuc_VII_L"/>
</dbReference>
<sequence>MRKEGNPPTSAAHAVSVSELTHQVRHLLEVSFLQVWVEGEISGLSRPASGHWYFTLKDDRAQVRCAMFRSRNRSVKTVPAEGEQILVRAKVSLYEARGDFQLIAEAIEPAGLGALQKAFEELKARLDREGLFSEDRKRPIPVPPQRLGLVTSGTGAAIHDILTVLNRRFPGLPVTLYPTPVQGKEATARIVEAIERANRDGRCDALIVGRGGGSLEDLWCFNEEAVARAIHDSRIPIISAVGHEVDITIADLVADQRAPTPSAAAEMVSPDRQKWLDMLTRLEERLLLSARQILRQRHDRVQELGARLRHPSQQLQEQAQRVDDLELRLEQRMQQQLTARWEKLEQFRNRLHASRPDYRIGQYQQRVSDLGERLSLSINTRLRRERERYRGLASQLDLVSPLATLERGYAIAEKPGGDILRDPESINPGDPLRLRLAHGALQCTVDSVEKTSANAPEKG</sequence>
<name>A0A4R7JX11_9GAMM</name>
<dbReference type="Pfam" id="PF02601">
    <property type="entry name" value="Exonuc_VII_L"/>
    <property type="match status" value="1"/>
</dbReference>
<dbReference type="EMBL" id="SOAX01000002">
    <property type="protein sequence ID" value="TDT42981.1"/>
    <property type="molecule type" value="Genomic_DNA"/>
</dbReference>
<dbReference type="GO" id="GO:0006308">
    <property type="term" value="P:DNA catabolic process"/>
    <property type="evidence" value="ECO:0007669"/>
    <property type="project" value="UniProtKB-UniRule"/>
</dbReference>
<evidence type="ECO:0000256" key="6">
    <source>
        <dbReference type="RuleBase" id="RU004355"/>
    </source>
</evidence>
<dbReference type="NCBIfam" id="TIGR00237">
    <property type="entry name" value="xseA"/>
    <property type="match status" value="1"/>
</dbReference>
<dbReference type="OrthoDB" id="9802795at2"/>